<dbReference type="SUPFAM" id="SSF57903">
    <property type="entry name" value="FYVE/PHD zinc finger"/>
    <property type="match status" value="1"/>
</dbReference>
<dbReference type="GO" id="GO:0031297">
    <property type="term" value="P:replication fork processing"/>
    <property type="evidence" value="ECO:0007669"/>
    <property type="project" value="TreeGrafter"/>
</dbReference>
<comment type="subcellular location">
    <subcellularLocation>
        <location evidence="1">Nucleus</location>
    </subcellularLocation>
</comment>
<dbReference type="STRING" id="282301.A0A267ENS2"/>
<feature type="domain" description="PHD-type" evidence="16">
    <location>
        <begin position="105"/>
        <end position="243"/>
    </location>
</feature>
<gene>
    <name evidence="17" type="ORF">BOX15_Mlig031735g1</name>
</gene>
<protein>
    <recommendedName>
        <fullName evidence="16">PHD-type domain-containing protein</fullName>
    </recommendedName>
</protein>
<organism evidence="17 18">
    <name type="scientific">Macrostomum lignano</name>
    <dbReference type="NCBI Taxonomy" id="282301"/>
    <lineage>
        <taxon>Eukaryota</taxon>
        <taxon>Metazoa</taxon>
        <taxon>Spiralia</taxon>
        <taxon>Lophotrochozoa</taxon>
        <taxon>Platyhelminthes</taxon>
        <taxon>Rhabditophora</taxon>
        <taxon>Macrostomorpha</taxon>
        <taxon>Macrostomida</taxon>
        <taxon>Macrostomidae</taxon>
        <taxon>Macrostomum</taxon>
    </lineage>
</organism>
<sequence>SNPKADAAPAEAAMRKKQSSTRRMAGSDEDDLEATAAGEPPSPPPNGNGGADAGAEDSQAKAAEGGEEAVREAEEAGAKEESAATPVSTRTRGSSGGGGGTHTSPVSAPGIYDTVKCTACGKRVNPYNGTMQLHPMLSVLVCQRCYKFYRTGQFDIDHDGKENQCRWCGEGGSLICCDRCQHSFCKSCIRRNLGRSALQSVEELPDDAVWSCYMCDSAPLLELQTEARVVMQAVRDKYSTEAARSRKQQQHQQLKLQQQKQQQQQRLQQRQGAASAVPAGGFMGLKLDMSSVPRLPGTTAAMATTAGVISGGLSKQQQQQRQRQQLLMQQQQRFAQSVPRLPAAAGSSQLALQRQQQQQLQQLQKLQQQQQQQLQQRQRAMAAAGSSAVMTEQWYKKNVRIESILADIESVNTYNIGPALNATVTLLQGMMRQYSRLLQDLAAVRTNQDRAQVVSRFKSAYRMHLFLRLGKLRSLIAEQDRHSVRKAAPAGAAAATPKPAGLSLASVLPQSSASTMAAAAALQLPGTASKTVMDAQNQAIPIAELLPELNRNIREMIERQNQARRDSEAAAAAAASGVAIVSGGESVEAGGEGDIVVLSDKEASCSAGADGIAELLTKRRQREAEASAGAASVATSKSRKKSQPRKITLPATNRRIALGDGDDEAETGSNSNGIGEDADVDYGNGADDSAMPQAAAMNENGDDGAGEAAYGMEADAAPDDAPGDAGDAPNDVCDALEDVGEAPEDVGEARADVGEAPGDANNGTEAPTSDRGSDEPFDSADAAAADVAAAVAAVAAADGDQFEPLWATLGEEAGRGDNGDGGGSVKRCRAEDPDAADADQDDDDEPAHKRSRPQSPGSLETPPSSVTA</sequence>
<dbReference type="AlphaFoldDB" id="A0A267ENS2"/>
<evidence type="ECO:0000256" key="8">
    <source>
        <dbReference type="ARBA" id="ARBA00022833"/>
    </source>
</evidence>
<feature type="compositionally biased region" description="Low complexity" evidence="15">
    <location>
        <begin position="1"/>
        <end position="12"/>
    </location>
</feature>
<dbReference type="GO" id="GO:0006338">
    <property type="term" value="P:chromatin remodeling"/>
    <property type="evidence" value="ECO:0007669"/>
    <property type="project" value="TreeGrafter"/>
</dbReference>
<evidence type="ECO:0000256" key="5">
    <source>
        <dbReference type="ARBA" id="ARBA00022763"/>
    </source>
</evidence>
<evidence type="ECO:0000256" key="11">
    <source>
        <dbReference type="ARBA" id="ARBA00023204"/>
    </source>
</evidence>
<feature type="non-terminal residue" evidence="17">
    <location>
        <position position="1"/>
    </location>
</feature>
<feature type="coiled-coil region" evidence="14">
    <location>
        <begin position="349"/>
        <end position="383"/>
    </location>
</feature>
<dbReference type="InterPro" id="IPR052131">
    <property type="entry name" value="ATRX_domain-containing"/>
</dbReference>
<keyword evidence="8" id="KW-0862">Zinc</keyword>
<dbReference type="InterPro" id="IPR011011">
    <property type="entry name" value="Znf_FYVE_PHD"/>
</dbReference>
<evidence type="ECO:0000256" key="3">
    <source>
        <dbReference type="ARBA" id="ARBA00022723"/>
    </source>
</evidence>
<feature type="compositionally biased region" description="Acidic residues" evidence="15">
    <location>
        <begin position="734"/>
        <end position="746"/>
    </location>
</feature>
<dbReference type="GO" id="GO:0008270">
    <property type="term" value="F:zinc ion binding"/>
    <property type="evidence" value="ECO:0007669"/>
    <property type="project" value="UniProtKB-KW"/>
</dbReference>
<dbReference type="GO" id="GO:0005721">
    <property type="term" value="C:pericentric heterochromatin"/>
    <property type="evidence" value="ECO:0007669"/>
    <property type="project" value="TreeGrafter"/>
</dbReference>
<comment type="catalytic activity">
    <reaction evidence="13">
        <text>ATP + H2O = ADP + phosphate + H(+)</text>
        <dbReference type="Rhea" id="RHEA:13065"/>
        <dbReference type="ChEBI" id="CHEBI:15377"/>
        <dbReference type="ChEBI" id="CHEBI:15378"/>
        <dbReference type="ChEBI" id="CHEBI:30616"/>
        <dbReference type="ChEBI" id="CHEBI:43474"/>
        <dbReference type="ChEBI" id="CHEBI:456216"/>
        <dbReference type="EC" id="3.6.4.12"/>
    </reaction>
</comment>
<dbReference type="Proteomes" id="UP000215902">
    <property type="component" value="Unassembled WGS sequence"/>
</dbReference>
<feature type="compositionally biased region" description="Low complexity" evidence="15">
    <location>
        <begin position="250"/>
        <end position="271"/>
    </location>
</feature>
<evidence type="ECO:0000256" key="14">
    <source>
        <dbReference type="SAM" id="Coils"/>
    </source>
</evidence>
<dbReference type="PANTHER" id="PTHR46357">
    <property type="entry name" value="TRANSCRIPTIONAL REGULATOR ATRX"/>
    <property type="match status" value="1"/>
</dbReference>
<evidence type="ECO:0000256" key="2">
    <source>
        <dbReference type="ARBA" id="ARBA00007025"/>
    </source>
</evidence>
<evidence type="ECO:0000313" key="18">
    <source>
        <dbReference type="Proteomes" id="UP000215902"/>
    </source>
</evidence>
<feature type="region of interest" description="Disordered" evidence="15">
    <location>
        <begin position="806"/>
        <end position="868"/>
    </location>
</feature>
<keyword evidence="9" id="KW-0067">ATP-binding</keyword>
<dbReference type="EMBL" id="NIVC01001922">
    <property type="protein sequence ID" value="PAA62537.1"/>
    <property type="molecule type" value="Genomic_DNA"/>
</dbReference>
<feature type="region of interest" description="Disordered" evidence="15">
    <location>
        <begin position="241"/>
        <end position="273"/>
    </location>
</feature>
<dbReference type="GO" id="GO:0006281">
    <property type="term" value="P:DNA repair"/>
    <property type="evidence" value="ECO:0007669"/>
    <property type="project" value="UniProtKB-KW"/>
</dbReference>
<feature type="compositionally biased region" description="Polar residues" evidence="15">
    <location>
        <begin position="853"/>
        <end position="868"/>
    </location>
</feature>
<dbReference type="GO" id="GO:0003678">
    <property type="term" value="F:DNA helicase activity"/>
    <property type="evidence" value="ECO:0007669"/>
    <property type="project" value="UniProtKB-EC"/>
</dbReference>
<dbReference type="GO" id="GO:0005634">
    <property type="term" value="C:nucleus"/>
    <property type="evidence" value="ECO:0007669"/>
    <property type="project" value="UniProtKB-SubCell"/>
</dbReference>
<evidence type="ECO:0000256" key="13">
    <source>
        <dbReference type="ARBA" id="ARBA00047995"/>
    </source>
</evidence>
<evidence type="ECO:0000256" key="4">
    <source>
        <dbReference type="ARBA" id="ARBA00022741"/>
    </source>
</evidence>
<evidence type="ECO:0000313" key="17">
    <source>
        <dbReference type="EMBL" id="PAA62537.1"/>
    </source>
</evidence>
<dbReference type="GO" id="GO:0005524">
    <property type="term" value="F:ATP binding"/>
    <property type="evidence" value="ECO:0007669"/>
    <property type="project" value="UniProtKB-KW"/>
</dbReference>
<evidence type="ECO:0000256" key="1">
    <source>
        <dbReference type="ARBA" id="ARBA00004123"/>
    </source>
</evidence>
<keyword evidence="14" id="KW-0175">Coiled coil</keyword>
<evidence type="ECO:0000256" key="15">
    <source>
        <dbReference type="SAM" id="MobiDB-lite"/>
    </source>
</evidence>
<dbReference type="PROSITE" id="PS51533">
    <property type="entry name" value="ADD"/>
    <property type="match status" value="1"/>
</dbReference>
<keyword evidence="12" id="KW-0539">Nucleus</keyword>
<dbReference type="GO" id="GO:0031490">
    <property type="term" value="F:chromatin DNA binding"/>
    <property type="evidence" value="ECO:0007669"/>
    <property type="project" value="TreeGrafter"/>
</dbReference>
<keyword evidence="5" id="KW-0227">DNA damage</keyword>
<evidence type="ECO:0000256" key="9">
    <source>
        <dbReference type="ARBA" id="ARBA00022840"/>
    </source>
</evidence>
<keyword evidence="7" id="KW-0378">Hydrolase</keyword>
<keyword evidence="10" id="KW-0238">DNA-binding</keyword>
<dbReference type="GO" id="GO:0016787">
    <property type="term" value="F:hydrolase activity"/>
    <property type="evidence" value="ECO:0007669"/>
    <property type="project" value="UniProtKB-KW"/>
</dbReference>
<dbReference type="Gene3D" id="3.30.40.10">
    <property type="entry name" value="Zinc/RING finger domain, C3HC4 (zinc finger)"/>
    <property type="match status" value="1"/>
</dbReference>
<dbReference type="InterPro" id="IPR041430">
    <property type="entry name" value="ADD_ATRX"/>
</dbReference>
<evidence type="ECO:0000256" key="7">
    <source>
        <dbReference type="ARBA" id="ARBA00022801"/>
    </source>
</evidence>
<dbReference type="PROSITE" id="PS00518">
    <property type="entry name" value="ZF_RING_1"/>
    <property type="match status" value="1"/>
</dbReference>
<dbReference type="OrthoDB" id="6286493at2759"/>
<feature type="compositionally biased region" description="Basic and acidic residues" evidence="15">
    <location>
        <begin position="68"/>
        <end position="82"/>
    </location>
</feature>
<comment type="caution">
    <text evidence="17">The sequence shown here is derived from an EMBL/GenBank/DDBJ whole genome shotgun (WGS) entry which is preliminary data.</text>
</comment>
<feature type="compositionally biased region" description="Low complexity" evidence="15">
    <location>
        <begin position="780"/>
        <end position="789"/>
    </location>
</feature>
<feature type="region of interest" description="Disordered" evidence="15">
    <location>
        <begin position="625"/>
        <end position="789"/>
    </location>
</feature>
<feature type="compositionally biased region" description="Low complexity" evidence="15">
    <location>
        <begin position="626"/>
        <end position="636"/>
    </location>
</feature>
<keyword evidence="18" id="KW-1185">Reference proteome</keyword>
<accession>A0A267ENS2</accession>
<proteinExistence type="inferred from homology"/>
<evidence type="ECO:0000256" key="10">
    <source>
        <dbReference type="ARBA" id="ARBA00023125"/>
    </source>
</evidence>
<feature type="compositionally biased region" description="Low complexity" evidence="15">
    <location>
        <begin position="83"/>
        <end position="93"/>
    </location>
</feature>
<keyword evidence="6" id="KW-0863">Zinc-finger</keyword>
<name>A0A267ENS2_9PLAT</name>
<dbReference type="InterPro" id="IPR013083">
    <property type="entry name" value="Znf_RING/FYVE/PHD"/>
</dbReference>
<dbReference type="Pfam" id="PF17981">
    <property type="entry name" value="ADD_ATRX"/>
    <property type="match status" value="1"/>
</dbReference>
<dbReference type="InterPro" id="IPR017907">
    <property type="entry name" value="Znf_RING_CS"/>
</dbReference>
<evidence type="ECO:0000256" key="6">
    <source>
        <dbReference type="ARBA" id="ARBA00022771"/>
    </source>
</evidence>
<dbReference type="InterPro" id="IPR025766">
    <property type="entry name" value="ADD"/>
</dbReference>
<feature type="region of interest" description="Disordered" evidence="15">
    <location>
        <begin position="1"/>
        <end position="107"/>
    </location>
</feature>
<keyword evidence="11" id="KW-0234">DNA repair</keyword>
<reference evidence="17 18" key="1">
    <citation type="submission" date="2017-06" db="EMBL/GenBank/DDBJ databases">
        <title>A platform for efficient transgenesis in Macrostomum lignano, a flatworm model organism for stem cell research.</title>
        <authorList>
            <person name="Berezikov E."/>
        </authorList>
    </citation>
    <scope>NUCLEOTIDE SEQUENCE [LARGE SCALE GENOMIC DNA]</scope>
    <source>
        <strain evidence="17">DV1</strain>
        <tissue evidence="17">Whole organism</tissue>
    </source>
</reference>
<dbReference type="CDD" id="cd11726">
    <property type="entry name" value="ADDz_ATRX"/>
    <property type="match status" value="1"/>
</dbReference>
<dbReference type="GO" id="GO:0010468">
    <property type="term" value="P:regulation of gene expression"/>
    <property type="evidence" value="ECO:0007669"/>
    <property type="project" value="UniProtKB-ARBA"/>
</dbReference>
<evidence type="ECO:0000256" key="12">
    <source>
        <dbReference type="ARBA" id="ARBA00023242"/>
    </source>
</evidence>
<evidence type="ECO:0000259" key="16">
    <source>
        <dbReference type="PROSITE" id="PS51533"/>
    </source>
</evidence>
<comment type="similarity">
    <text evidence="2">Belongs to the SNF2/RAD54 helicase family.</text>
</comment>
<keyword evidence="3" id="KW-0479">Metal-binding</keyword>
<dbReference type="PANTHER" id="PTHR46357:SF1">
    <property type="entry name" value="TRANSCRIPTIONAL REGULATOR ATRX"/>
    <property type="match status" value="1"/>
</dbReference>
<feature type="compositionally biased region" description="Acidic residues" evidence="15">
    <location>
        <begin position="833"/>
        <end position="845"/>
    </location>
</feature>
<keyword evidence="4" id="KW-0547">Nucleotide-binding</keyword>